<evidence type="ECO:0000259" key="1">
    <source>
        <dbReference type="Pfam" id="PF13100"/>
    </source>
</evidence>
<name>A0A644TAX9_9ZZZZ</name>
<accession>A0A644TAX9</accession>
<reference evidence="2" key="1">
    <citation type="submission" date="2019-08" db="EMBL/GenBank/DDBJ databases">
        <authorList>
            <person name="Kucharzyk K."/>
            <person name="Murdoch R.W."/>
            <person name="Higgins S."/>
            <person name="Loffler F."/>
        </authorList>
    </citation>
    <scope>NUCLEOTIDE SEQUENCE</scope>
</reference>
<dbReference type="Gene3D" id="2.60.450.10">
    <property type="entry name" value="Lipopolysaccharide (LPS) transport protein A like domain"/>
    <property type="match status" value="1"/>
</dbReference>
<dbReference type="AlphaFoldDB" id="A0A644TAX9"/>
<sequence>MTTAFAATPSITADKQYFDVSSGLHVLSGNVHIQHNDRVVTAGEAKTNLLEIWGSGGVTFTQDDIYFTGNNVYVYFPSHCAQIDDKVTFSRPGVQITADRVEFNWKTKIAVFNSNVRVTQGNNSWTANTVSYNVISNTFY</sequence>
<proteinExistence type="predicted"/>
<protein>
    <submittedName>
        <fullName evidence="2">Lipopolysaccharide export system protein LptA</fullName>
    </submittedName>
</protein>
<organism evidence="2">
    <name type="scientific">bioreactor metagenome</name>
    <dbReference type="NCBI Taxonomy" id="1076179"/>
    <lineage>
        <taxon>unclassified sequences</taxon>
        <taxon>metagenomes</taxon>
        <taxon>ecological metagenomes</taxon>
    </lineage>
</organism>
<comment type="caution">
    <text evidence="2">The sequence shown here is derived from an EMBL/GenBank/DDBJ whole genome shotgun (WGS) entry which is preliminary data.</text>
</comment>
<dbReference type="InterPro" id="IPR005653">
    <property type="entry name" value="OstA-like_N"/>
</dbReference>
<feature type="domain" description="Organic solvent tolerance-like N-terminal" evidence="1">
    <location>
        <begin position="30"/>
        <end position="138"/>
    </location>
</feature>
<evidence type="ECO:0000313" key="2">
    <source>
        <dbReference type="EMBL" id="MPL63322.1"/>
    </source>
</evidence>
<gene>
    <name evidence="2" type="primary">lptA_2</name>
    <name evidence="2" type="ORF">SDC9_08948</name>
</gene>
<dbReference type="EMBL" id="VSSQ01000021">
    <property type="protein sequence ID" value="MPL63322.1"/>
    <property type="molecule type" value="Genomic_DNA"/>
</dbReference>
<dbReference type="Pfam" id="PF13100">
    <property type="entry name" value="OstA_2"/>
    <property type="match status" value="1"/>
</dbReference>